<dbReference type="Gene3D" id="3.40.50.720">
    <property type="entry name" value="NAD(P)-binding Rossmann-like Domain"/>
    <property type="match status" value="1"/>
</dbReference>
<dbReference type="Proteomes" id="UP001152651">
    <property type="component" value="Unassembled WGS sequence"/>
</dbReference>
<reference evidence="2" key="1">
    <citation type="submission" date="2022-05" db="EMBL/GenBank/DDBJ databases">
        <authorList>
            <person name="Blom J."/>
        </authorList>
    </citation>
    <scope>NUCLEOTIDE SEQUENCE</scope>
    <source>
        <strain evidence="2">Type strain: CPO20170097</strain>
    </source>
</reference>
<keyword evidence="3" id="KW-1185">Reference proteome</keyword>
<dbReference type="SUPFAM" id="SSF51735">
    <property type="entry name" value="NAD(P)-binding Rossmann-fold domains"/>
    <property type="match status" value="1"/>
</dbReference>
<dbReference type="PANTHER" id="PTHR12126">
    <property type="entry name" value="NADH-UBIQUINONE OXIDOREDUCTASE 39 KDA SUBUNIT-RELATED"/>
    <property type="match status" value="1"/>
</dbReference>
<dbReference type="EMBL" id="CALSBS010000011">
    <property type="protein sequence ID" value="CAH6660112.1"/>
    <property type="molecule type" value="Genomic_DNA"/>
</dbReference>
<organism evidence="2 3">
    <name type="scientific">Pseudocitrobacter vendiensis</name>
    <dbReference type="NCBI Taxonomy" id="2488306"/>
    <lineage>
        <taxon>Bacteria</taxon>
        <taxon>Pseudomonadati</taxon>
        <taxon>Pseudomonadota</taxon>
        <taxon>Gammaproteobacteria</taxon>
        <taxon>Enterobacterales</taxon>
        <taxon>Enterobacteriaceae</taxon>
        <taxon>Pseudocitrobacter</taxon>
    </lineage>
</organism>
<feature type="domain" description="NAD-dependent epimerase/dehydratase" evidence="1">
    <location>
        <begin position="5"/>
        <end position="206"/>
    </location>
</feature>
<dbReference type="InterPro" id="IPR036291">
    <property type="entry name" value="NAD(P)-bd_dom_sf"/>
</dbReference>
<accession>A0ABN8TF31</accession>
<comment type="caution">
    <text evidence="2">The sequence shown here is derived from an EMBL/GenBank/DDBJ whole genome shotgun (WGS) entry which is preliminary data.</text>
</comment>
<name>A0ABN8TF31_9ENTR</name>
<gene>
    <name evidence="2" type="ORF">FBBNIHIM_13390</name>
</gene>
<evidence type="ECO:0000313" key="2">
    <source>
        <dbReference type="EMBL" id="CAH6660112.1"/>
    </source>
</evidence>
<sequence>MSHTVAVTGGTGFIGKHILASLLSRGYSVRALTRAPRNDSSQQLTWVQGSLEDRNALAELVKGARYVVHGAGQVRGHNEDVFTQCNVMGSLRLLQAAKEGGYCERFLFISSLAARHPELSWYANSKYIAEQKLAAMSAGIALGIFRPTAVYGSGDKELKPLFNWMLRGILPQLSAAETKLTFIHAIDLAQAVTQWLSSDVPQAQTYELCDGIGGYRWKDLQDIGSTARHGPVRLLPVPLYLLQILADISTRLSLLAGKEPMLTRSKICELTHPDWSVSIQNAVDDFNWSPGISLTHAIHHRLF</sequence>
<evidence type="ECO:0000313" key="3">
    <source>
        <dbReference type="Proteomes" id="UP001152651"/>
    </source>
</evidence>
<dbReference type="RefSeq" id="WP_253898188.1">
    <property type="nucleotide sequence ID" value="NZ_CALSBS010000011.1"/>
</dbReference>
<dbReference type="InterPro" id="IPR001509">
    <property type="entry name" value="Epimerase_deHydtase"/>
</dbReference>
<dbReference type="PANTHER" id="PTHR12126:SF11">
    <property type="entry name" value="NADH DEHYDROGENASE [UBIQUINONE] 1 ALPHA SUBCOMPLEX SUBUNIT 9, MITOCHONDRIAL"/>
    <property type="match status" value="1"/>
</dbReference>
<dbReference type="InterPro" id="IPR051207">
    <property type="entry name" value="ComplexI_NDUFA9_subunit"/>
</dbReference>
<protein>
    <submittedName>
        <fullName evidence="2">Nucleoside-diphosphate-sugar epimerase</fullName>
    </submittedName>
</protein>
<evidence type="ECO:0000259" key="1">
    <source>
        <dbReference type="Pfam" id="PF01370"/>
    </source>
</evidence>
<proteinExistence type="predicted"/>
<dbReference type="Pfam" id="PF01370">
    <property type="entry name" value="Epimerase"/>
    <property type="match status" value="1"/>
</dbReference>